<protein>
    <recommendedName>
        <fullName evidence="8">Phosphoribosyl-ATP pyrophosphatase</fullName>
        <shortName evidence="8">PRA-PH</shortName>
        <ecNumber evidence="8">3.6.1.31</ecNumber>
    </recommendedName>
</protein>
<dbReference type="InterPro" id="IPR021130">
    <property type="entry name" value="PRib-ATP_PPHydrolase-like"/>
</dbReference>
<evidence type="ECO:0000256" key="8">
    <source>
        <dbReference type="HAMAP-Rule" id="MF_01020"/>
    </source>
</evidence>
<evidence type="ECO:0000256" key="5">
    <source>
        <dbReference type="ARBA" id="ARBA00022801"/>
    </source>
</evidence>
<evidence type="ECO:0000313" key="10">
    <source>
        <dbReference type="Proteomes" id="UP000198405"/>
    </source>
</evidence>
<evidence type="ECO:0000256" key="3">
    <source>
        <dbReference type="ARBA" id="ARBA00022605"/>
    </source>
</evidence>
<keyword evidence="6 8" id="KW-0067">ATP-binding</keyword>
<dbReference type="RefSeq" id="WP_089322639.1">
    <property type="nucleotide sequence ID" value="NZ_FZOB01000003.1"/>
</dbReference>
<dbReference type="Proteomes" id="UP000198405">
    <property type="component" value="Unassembled WGS sequence"/>
</dbReference>
<keyword evidence="3 8" id="KW-0028">Amino-acid biosynthesis</keyword>
<sequence length="95" mass="11026">MDFCKVIEELYETIQKRKAEMPEDSYTASLFKKGEDKILQKVGEEAVEVILAFKSGKKEDIVYEISDLIYHLTVAMVDKGVTFEDISSELKRRMR</sequence>
<comment type="similarity">
    <text evidence="8">Belongs to the PRA-PH family.</text>
</comment>
<dbReference type="GO" id="GO:0004636">
    <property type="term" value="F:phosphoribosyl-ATP diphosphatase activity"/>
    <property type="evidence" value="ECO:0007669"/>
    <property type="project" value="UniProtKB-UniRule"/>
</dbReference>
<dbReference type="PANTHER" id="PTHR42945">
    <property type="entry name" value="HISTIDINE BIOSYNTHESIS BIFUNCTIONAL PROTEIN"/>
    <property type="match status" value="1"/>
</dbReference>
<dbReference type="CDD" id="cd11534">
    <property type="entry name" value="NTP-PPase_HisIE_like"/>
    <property type="match status" value="1"/>
</dbReference>
<dbReference type="Pfam" id="PF01503">
    <property type="entry name" value="PRA-PH"/>
    <property type="match status" value="1"/>
</dbReference>
<keyword evidence="5 8" id="KW-0378">Hydrolase</keyword>
<organism evidence="9 10">
    <name type="scientific">Desulfurobacterium atlanticum</name>
    <dbReference type="NCBI Taxonomy" id="240169"/>
    <lineage>
        <taxon>Bacteria</taxon>
        <taxon>Pseudomonadati</taxon>
        <taxon>Aquificota</taxon>
        <taxon>Aquificia</taxon>
        <taxon>Desulfurobacteriales</taxon>
        <taxon>Desulfurobacteriaceae</taxon>
        <taxon>Desulfurobacterium</taxon>
    </lineage>
</organism>
<dbReference type="PANTHER" id="PTHR42945:SF1">
    <property type="entry name" value="HISTIDINE BIOSYNTHESIS BIFUNCTIONAL PROTEIN HIS7"/>
    <property type="match status" value="1"/>
</dbReference>
<dbReference type="GO" id="GO:0005524">
    <property type="term" value="F:ATP binding"/>
    <property type="evidence" value="ECO:0007669"/>
    <property type="project" value="UniProtKB-KW"/>
</dbReference>
<proteinExistence type="inferred from homology"/>
<comment type="subcellular location">
    <subcellularLocation>
        <location evidence="8">Cytoplasm</location>
    </subcellularLocation>
</comment>
<evidence type="ECO:0000313" key="9">
    <source>
        <dbReference type="EMBL" id="SNR69560.1"/>
    </source>
</evidence>
<dbReference type="OrthoDB" id="9795769at2"/>
<dbReference type="EMBL" id="FZOB01000003">
    <property type="protein sequence ID" value="SNR69560.1"/>
    <property type="molecule type" value="Genomic_DNA"/>
</dbReference>
<dbReference type="Gene3D" id="1.10.287.1080">
    <property type="entry name" value="MazG-like"/>
    <property type="match status" value="1"/>
</dbReference>
<dbReference type="AlphaFoldDB" id="A0A238YES5"/>
<dbReference type="UniPathway" id="UPA00031">
    <property type="reaction ID" value="UER00007"/>
</dbReference>
<evidence type="ECO:0000256" key="6">
    <source>
        <dbReference type="ARBA" id="ARBA00022840"/>
    </source>
</evidence>
<evidence type="ECO:0000256" key="1">
    <source>
        <dbReference type="ARBA" id="ARBA00001460"/>
    </source>
</evidence>
<gene>
    <name evidence="8" type="primary">hisE</name>
    <name evidence="9" type="ORF">SAMN06265340_10392</name>
</gene>
<comment type="catalytic activity">
    <reaction evidence="1 8">
        <text>1-(5-phospho-beta-D-ribosyl)-ATP + H2O = 1-(5-phospho-beta-D-ribosyl)-5'-AMP + diphosphate + H(+)</text>
        <dbReference type="Rhea" id="RHEA:22828"/>
        <dbReference type="ChEBI" id="CHEBI:15377"/>
        <dbReference type="ChEBI" id="CHEBI:15378"/>
        <dbReference type="ChEBI" id="CHEBI:33019"/>
        <dbReference type="ChEBI" id="CHEBI:59457"/>
        <dbReference type="ChEBI" id="CHEBI:73183"/>
        <dbReference type="EC" id="3.6.1.31"/>
    </reaction>
</comment>
<keyword evidence="10" id="KW-1185">Reference proteome</keyword>
<dbReference type="FunFam" id="1.10.287.1080:FF:000002">
    <property type="entry name" value="Histidine biosynthesis bifunctional protein HisIE"/>
    <property type="match status" value="1"/>
</dbReference>
<keyword evidence="7 8" id="KW-0368">Histidine biosynthesis</keyword>
<evidence type="ECO:0000256" key="4">
    <source>
        <dbReference type="ARBA" id="ARBA00022741"/>
    </source>
</evidence>
<dbReference type="NCBIfam" id="NF001611">
    <property type="entry name" value="PRK00400.1-3"/>
    <property type="match status" value="1"/>
</dbReference>
<reference evidence="10" key="1">
    <citation type="submission" date="2017-06" db="EMBL/GenBank/DDBJ databases">
        <authorList>
            <person name="Varghese N."/>
            <person name="Submissions S."/>
        </authorList>
    </citation>
    <scope>NUCLEOTIDE SEQUENCE [LARGE SCALE GENOMIC DNA]</scope>
    <source>
        <strain evidence="10">DSM 15668</strain>
    </source>
</reference>
<keyword evidence="4 8" id="KW-0547">Nucleotide-binding</keyword>
<dbReference type="HAMAP" id="MF_01020">
    <property type="entry name" value="HisE"/>
    <property type="match status" value="1"/>
</dbReference>
<dbReference type="NCBIfam" id="TIGR03188">
    <property type="entry name" value="histidine_hisI"/>
    <property type="match status" value="1"/>
</dbReference>
<dbReference type="GO" id="GO:0005737">
    <property type="term" value="C:cytoplasm"/>
    <property type="evidence" value="ECO:0007669"/>
    <property type="project" value="UniProtKB-SubCell"/>
</dbReference>
<evidence type="ECO:0000256" key="2">
    <source>
        <dbReference type="ARBA" id="ARBA00005204"/>
    </source>
</evidence>
<name>A0A238YES5_9BACT</name>
<accession>A0A238YES5</accession>
<keyword evidence="8" id="KW-0963">Cytoplasm</keyword>
<dbReference type="SUPFAM" id="SSF101386">
    <property type="entry name" value="all-alpha NTP pyrophosphatases"/>
    <property type="match status" value="1"/>
</dbReference>
<evidence type="ECO:0000256" key="7">
    <source>
        <dbReference type="ARBA" id="ARBA00023102"/>
    </source>
</evidence>
<dbReference type="InterPro" id="IPR008179">
    <property type="entry name" value="HisE"/>
</dbReference>
<dbReference type="EC" id="3.6.1.31" evidence="8"/>
<dbReference type="GO" id="GO:0000105">
    <property type="term" value="P:L-histidine biosynthetic process"/>
    <property type="evidence" value="ECO:0007669"/>
    <property type="project" value="UniProtKB-UniRule"/>
</dbReference>
<comment type="pathway">
    <text evidence="2 8">Amino-acid biosynthesis; L-histidine biosynthesis; L-histidine from 5-phospho-alpha-D-ribose 1-diphosphate: step 2/9.</text>
</comment>